<evidence type="ECO:0000256" key="3">
    <source>
        <dbReference type="ARBA" id="ARBA00013252"/>
    </source>
</evidence>
<reference evidence="7" key="1">
    <citation type="submission" date="2021-01" db="EMBL/GenBank/DDBJ databases">
        <title>Whole genome shotgun sequence of Virgisporangium ochraceum NBRC 16418.</title>
        <authorList>
            <person name="Komaki H."/>
            <person name="Tamura T."/>
        </authorList>
    </citation>
    <scope>NUCLEOTIDE SEQUENCE</scope>
    <source>
        <strain evidence="7">NBRC 16418</strain>
    </source>
</reference>
<dbReference type="InterPro" id="IPR036428">
    <property type="entry name" value="PCD_sf"/>
</dbReference>
<name>A0A8J3ZWJ4_9ACTN</name>
<comment type="caution">
    <text evidence="7">The sequence shown here is derived from an EMBL/GenBank/DDBJ whole genome shotgun (WGS) entry which is preliminary data.</text>
</comment>
<organism evidence="7 8">
    <name type="scientific">Virgisporangium ochraceum</name>
    <dbReference type="NCBI Taxonomy" id="65505"/>
    <lineage>
        <taxon>Bacteria</taxon>
        <taxon>Bacillati</taxon>
        <taxon>Actinomycetota</taxon>
        <taxon>Actinomycetes</taxon>
        <taxon>Micromonosporales</taxon>
        <taxon>Micromonosporaceae</taxon>
        <taxon>Virgisporangium</taxon>
    </lineage>
</organism>
<evidence type="ECO:0000256" key="5">
    <source>
        <dbReference type="ARBA" id="ARBA00023239"/>
    </source>
</evidence>
<evidence type="ECO:0000256" key="1">
    <source>
        <dbReference type="ARBA" id="ARBA00001554"/>
    </source>
</evidence>
<dbReference type="RefSeq" id="WP_203930158.1">
    <property type="nucleotide sequence ID" value="NZ_BOPH01000074.1"/>
</dbReference>
<dbReference type="GO" id="GO:0006729">
    <property type="term" value="P:tetrahydrobiopterin biosynthetic process"/>
    <property type="evidence" value="ECO:0007669"/>
    <property type="project" value="InterPro"/>
</dbReference>
<proteinExistence type="inferred from homology"/>
<dbReference type="SUPFAM" id="SSF55248">
    <property type="entry name" value="PCD-like"/>
    <property type="match status" value="1"/>
</dbReference>
<dbReference type="NCBIfam" id="NF002017">
    <property type="entry name" value="PRK00823.1-2"/>
    <property type="match status" value="1"/>
</dbReference>
<feature type="region of interest" description="Disordered" evidence="6">
    <location>
        <begin position="18"/>
        <end position="64"/>
    </location>
</feature>
<dbReference type="EC" id="4.2.1.96" evidence="3"/>
<dbReference type="EMBL" id="BOPH01000074">
    <property type="protein sequence ID" value="GIJ70252.1"/>
    <property type="molecule type" value="Genomic_DNA"/>
</dbReference>
<keyword evidence="8" id="KW-1185">Reference proteome</keyword>
<dbReference type="AlphaFoldDB" id="A0A8J3ZWJ4"/>
<comment type="catalytic activity">
    <reaction evidence="1">
        <text>(4aS,6R)-4a-hydroxy-L-erythro-5,6,7,8-tetrahydrobiopterin = (6R)-L-erythro-6,7-dihydrobiopterin + H2O</text>
        <dbReference type="Rhea" id="RHEA:11920"/>
        <dbReference type="ChEBI" id="CHEBI:15377"/>
        <dbReference type="ChEBI" id="CHEBI:15642"/>
        <dbReference type="ChEBI" id="CHEBI:43120"/>
        <dbReference type="EC" id="4.2.1.96"/>
    </reaction>
</comment>
<dbReference type="Gene3D" id="3.30.1360.20">
    <property type="entry name" value="Transcriptional coactivator/pterin dehydratase"/>
    <property type="match status" value="1"/>
</dbReference>
<dbReference type="GO" id="GO:0008124">
    <property type="term" value="F:4-alpha-hydroxytetrahydrobiopterin dehydratase activity"/>
    <property type="evidence" value="ECO:0007669"/>
    <property type="project" value="UniProtKB-EC"/>
</dbReference>
<evidence type="ECO:0000256" key="6">
    <source>
        <dbReference type="SAM" id="MobiDB-lite"/>
    </source>
</evidence>
<dbReference type="PANTHER" id="PTHR12599">
    <property type="entry name" value="PTERIN-4-ALPHA-CARBINOLAMINE DEHYDRATASE"/>
    <property type="match status" value="1"/>
</dbReference>
<accession>A0A8J3ZWJ4</accession>
<dbReference type="InterPro" id="IPR001533">
    <property type="entry name" value="Pterin_deHydtase"/>
</dbReference>
<dbReference type="PANTHER" id="PTHR12599:SF0">
    <property type="entry name" value="PTERIN-4-ALPHA-CARBINOLAMINE DEHYDRATASE"/>
    <property type="match status" value="1"/>
</dbReference>
<evidence type="ECO:0000313" key="8">
    <source>
        <dbReference type="Proteomes" id="UP000635606"/>
    </source>
</evidence>
<comment type="similarity">
    <text evidence="2">Belongs to the pterin-4-alpha-carbinolamine dehydratase family.</text>
</comment>
<evidence type="ECO:0000256" key="4">
    <source>
        <dbReference type="ARBA" id="ARBA00021735"/>
    </source>
</evidence>
<dbReference type="CDD" id="cd00488">
    <property type="entry name" value="PCD_DCoH"/>
    <property type="match status" value="1"/>
</dbReference>
<evidence type="ECO:0000256" key="2">
    <source>
        <dbReference type="ARBA" id="ARBA00006472"/>
    </source>
</evidence>
<gene>
    <name evidence="7" type="ORF">Voc01_051690</name>
</gene>
<protein>
    <recommendedName>
        <fullName evidence="4">Putative pterin-4-alpha-carbinolamine dehydratase</fullName>
        <ecNumber evidence="3">4.2.1.96</ecNumber>
    </recommendedName>
</protein>
<evidence type="ECO:0000313" key="7">
    <source>
        <dbReference type="EMBL" id="GIJ70252.1"/>
    </source>
</evidence>
<dbReference type="Proteomes" id="UP000635606">
    <property type="component" value="Unassembled WGS sequence"/>
</dbReference>
<sequence>MLLDANRLATELEALPGWSAVGPASPGPRSGGSEATGVTREGDASGGPAARARGGGRIRQSPDAITRTVETESFPAAIALVNAVAEAAEAADHHPDIDIRWRTVTFSLSTHSAGGVTSKDIAMAAKINELTR</sequence>
<dbReference type="Pfam" id="PF01329">
    <property type="entry name" value="Pterin_4a"/>
    <property type="match status" value="1"/>
</dbReference>
<feature type="compositionally biased region" description="Low complexity" evidence="6">
    <location>
        <begin position="19"/>
        <end position="35"/>
    </location>
</feature>
<keyword evidence="5" id="KW-0456">Lyase</keyword>